<evidence type="ECO:0000313" key="1">
    <source>
        <dbReference type="EMBL" id="KRQ07235.1"/>
    </source>
</evidence>
<accession>A0A0R3DBI8</accession>
<name>A0A0R3DBI8_9BRAD</name>
<proteinExistence type="predicted"/>
<comment type="caution">
    <text evidence="1">The sequence shown here is derived from an EMBL/GenBank/DDBJ whole genome shotgun (WGS) entry which is preliminary data.</text>
</comment>
<evidence type="ECO:0000313" key="2">
    <source>
        <dbReference type="Proteomes" id="UP000051936"/>
    </source>
</evidence>
<sequence length="157" mass="17202">MNDYEAMHRRGGLIGQDVFYSAVRILTGGQTIENFGERNCSSIPTKQPLQISIQYQNVSSTQLFTTWASVILADFLTCRLLEVAQKISTGRGTEKSALLAIFSDIFAQSGLKCAVLTDPIEMGRDEPPSACLSDNLSGRQRLSRASEHLLSNVEICA</sequence>
<protein>
    <submittedName>
        <fullName evidence="1">Uncharacterized protein</fullName>
    </submittedName>
</protein>
<gene>
    <name evidence="1" type="ORF">AOQ71_24250</name>
</gene>
<reference evidence="1 2" key="1">
    <citation type="submission" date="2015-09" db="EMBL/GenBank/DDBJ databases">
        <title>Draft Genome Sequence of Bradyrhizobium manausense Strain BR 3351T, a Novel Symbiotic Nitrogen-Fixing Alphaproteobacterium Isolated from Brazilian Amazon Rain Forest.</title>
        <authorList>
            <person name="De Araujo J.L."/>
            <person name="Zilli J.E."/>
        </authorList>
    </citation>
    <scope>NUCLEOTIDE SEQUENCE [LARGE SCALE GENOMIC DNA]</scope>
    <source>
        <strain evidence="1 2">BR3351</strain>
    </source>
</reference>
<dbReference type="Proteomes" id="UP000051936">
    <property type="component" value="Unassembled WGS sequence"/>
</dbReference>
<dbReference type="AlphaFoldDB" id="A0A0R3DBI8"/>
<keyword evidence="2" id="KW-1185">Reference proteome</keyword>
<dbReference type="EMBL" id="LJYG01000099">
    <property type="protein sequence ID" value="KRQ07235.1"/>
    <property type="molecule type" value="Genomic_DNA"/>
</dbReference>
<organism evidence="1 2">
    <name type="scientific">Bradyrhizobium manausense</name>
    <dbReference type="NCBI Taxonomy" id="989370"/>
    <lineage>
        <taxon>Bacteria</taxon>
        <taxon>Pseudomonadati</taxon>
        <taxon>Pseudomonadota</taxon>
        <taxon>Alphaproteobacteria</taxon>
        <taxon>Hyphomicrobiales</taxon>
        <taxon>Nitrobacteraceae</taxon>
        <taxon>Bradyrhizobium</taxon>
    </lineage>
</organism>